<proteinExistence type="predicted"/>
<reference evidence="2 3" key="1">
    <citation type="submission" date="2024-04" db="EMBL/GenBank/DDBJ databases">
        <title>Defined microbial consortia suppress multidrug-resistant proinflammatory Enterobacteriaceae via ecological control.</title>
        <authorList>
            <person name="Furuichi M."/>
            <person name="Kawaguchi T."/>
            <person name="Pust M."/>
            <person name="Yasuma K."/>
            <person name="Plichta D."/>
            <person name="Hasegawa N."/>
            <person name="Ohya T."/>
            <person name="Bhattarai S."/>
            <person name="Sasajima S."/>
            <person name="Aoto Y."/>
            <person name="Tuganbaev T."/>
            <person name="Yaginuma M."/>
            <person name="Ueda M."/>
            <person name="Okahashi N."/>
            <person name="Amafuji K."/>
            <person name="Kiridooshi Y."/>
            <person name="Sugita K."/>
            <person name="Strazar M."/>
            <person name="Skelly A."/>
            <person name="Suda W."/>
            <person name="Hattori M."/>
            <person name="Nakamoto N."/>
            <person name="Caballero S."/>
            <person name="Norman J."/>
            <person name="Olle B."/>
            <person name="Tanoue T."/>
            <person name="Arita M."/>
            <person name="Bucci V."/>
            <person name="Atarashi K."/>
            <person name="Xavier R."/>
            <person name="Honda K."/>
        </authorList>
    </citation>
    <scope>NUCLEOTIDE SEQUENCE [LARGE SCALE GENOMIC DNA]</scope>
    <source>
        <strain evidence="3">k04-0078-D8-1</strain>
    </source>
</reference>
<evidence type="ECO:0000313" key="3">
    <source>
        <dbReference type="Proteomes" id="UP001600943"/>
    </source>
</evidence>
<name>A0ABQ0BDM2_9FIRM</name>
<keyword evidence="3" id="KW-1185">Reference proteome</keyword>
<protein>
    <submittedName>
        <fullName evidence="2">Uncharacterized protein</fullName>
    </submittedName>
</protein>
<evidence type="ECO:0000256" key="1">
    <source>
        <dbReference type="SAM" id="Phobius"/>
    </source>
</evidence>
<comment type="caution">
    <text evidence="2">The sequence shown here is derived from an EMBL/GenBank/DDBJ whole genome shotgun (WGS) entry which is preliminary data.</text>
</comment>
<dbReference type="Proteomes" id="UP001600943">
    <property type="component" value="Unassembled WGS sequence"/>
</dbReference>
<keyword evidence="1" id="KW-0472">Membrane</keyword>
<dbReference type="EMBL" id="BAABYW010000001">
    <property type="protein sequence ID" value="GAA6409552.1"/>
    <property type="molecule type" value="Genomic_DNA"/>
</dbReference>
<organism evidence="2 3">
    <name type="scientific">Blautia hominis</name>
    <dbReference type="NCBI Taxonomy" id="2025493"/>
    <lineage>
        <taxon>Bacteria</taxon>
        <taxon>Bacillati</taxon>
        <taxon>Bacillota</taxon>
        <taxon>Clostridia</taxon>
        <taxon>Lachnospirales</taxon>
        <taxon>Lachnospiraceae</taxon>
        <taxon>Blautia</taxon>
    </lineage>
</organism>
<sequence>MMYAFLSLGITLIMLLLSVALKAAGKLRLTLPFLYFLAISTVLNRWASAHERLALGILALLILFTVISWFVSLISAIKSRKRSRLMEEDVAWQIDTARKRGIDLSDVYLDSRGDLRYSKDDSSVF</sequence>
<keyword evidence="1" id="KW-0812">Transmembrane</keyword>
<keyword evidence="1" id="KW-1133">Transmembrane helix</keyword>
<accession>A0ABQ0BDM2</accession>
<feature type="transmembrane region" description="Helical" evidence="1">
    <location>
        <begin position="53"/>
        <end position="77"/>
    </location>
</feature>
<evidence type="ECO:0000313" key="2">
    <source>
        <dbReference type="EMBL" id="GAA6409552.1"/>
    </source>
</evidence>
<gene>
    <name evidence="2" type="ORF">K040078D81_36690</name>
</gene>
<dbReference type="RefSeq" id="WP_302418525.1">
    <property type="nucleotide sequence ID" value="NZ_BAABYW010000001.1"/>
</dbReference>